<evidence type="ECO:0000313" key="1">
    <source>
        <dbReference type="EMBL" id="AIA61588.1"/>
    </source>
</evidence>
<sequence>MVEIDTFRRWDNWRNDGSFTRASLLTSLIKLIM</sequence>
<name>A0A060AEW4_PSEFL</name>
<organism evidence="1">
    <name type="scientific">Pseudomonas fluorescens</name>
    <dbReference type="NCBI Taxonomy" id="294"/>
    <lineage>
        <taxon>Bacteria</taxon>
        <taxon>Pseudomonadati</taxon>
        <taxon>Pseudomonadota</taxon>
        <taxon>Gammaproteobacteria</taxon>
        <taxon>Pseudomonadales</taxon>
        <taxon>Pseudomonadaceae</taxon>
        <taxon>Pseudomonas</taxon>
    </lineage>
</organism>
<accession>A0A060AEW4</accession>
<dbReference type="AlphaFoldDB" id="A0A060AEW4"/>
<proteinExistence type="predicted"/>
<dbReference type="EMBL" id="KJ540107">
    <property type="protein sequence ID" value="AIA61588.1"/>
    <property type="molecule type" value="Genomic_DNA"/>
</dbReference>
<protein>
    <submittedName>
        <fullName evidence="1">Uncharacterized protein</fullName>
    </submittedName>
</protein>
<reference evidence="1" key="1">
    <citation type="journal article" date="2014" name="Front. Microbiol.">
        <title>Extracellular enzyme production and cheating in Pseudomonas fluorescens depend on diffusion rates.</title>
        <authorList>
            <person name="Allison S.D."/>
            <person name="Lu Y."/>
            <person name="Kent A.G."/>
            <person name="Martiny A.C."/>
        </authorList>
    </citation>
    <scope>NUCLEOTIDE SEQUENCE</scope>
    <source>
        <strain evidence="1">ON2</strain>
    </source>
</reference>